<dbReference type="AlphaFoldDB" id="A0A9X0UFT6"/>
<organism evidence="1 2">
    <name type="scientific">Siccirubricoccus deserti</name>
    <dbReference type="NCBI Taxonomy" id="2013562"/>
    <lineage>
        <taxon>Bacteria</taxon>
        <taxon>Pseudomonadati</taxon>
        <taxon>Pseudomonadota</taxon>
        <taxon>Alphaproteobacteria</taxon>
        <taxon>Acetobacterales</taxon>
        <taxon>Roseomonadaceae</taxon>
        <taxon>Siccirubricoccus</taxon>
    </lineage>
</organism>
<keyword evidence="2" id="KW-1185">Reference proteome</keyword>
<accession>A0A9X0UFT6</accession>
<proteinExistence type="predicted"/>
<name>A0A9X0UFT6_9PROT</name>
<reference evidence="1" key="1">
    <citation type="submission" date="2020-08" db="EMBL/GenBank/DDBJ databases">
        <authorList>
            <person name="Hu Y."/>
            <person name="Nguyen S.V."/>
            <person name="Li F."/>
            <person name="Fanning S."/>
        </authorList>
    </citation>
    <scope>NUCLEOTIDE SEQUENCE</scope>
    <source>
        <strain evidence="1">SYSU D8009</strain>
    </source>
</reference>
<evidence type="ECO:0000313" key="2">
    <source>
        <dbReference type="Proteomes" id="UP000600101"/>
    </source>
</evidence>
<dbReference type="Proteomes" id="UP000600101">
    <property type="component" value="Unassembled WGS sequence"/>
</dbReference>
<dbReference type="EMBL" id="JACOMF010000049">
    <property type="protein sequence ID" value="MBC4018311.1"/>
    <property type="molecule type" value="Genomic_DNA"/>
</dbReference>
<gene>
    <name evidence="1" type="ORF">H7965_23785</name>
</gene>
<dbReference type="RefSeq" id="WP_186773064.1">
    <property type="nucleotide sequence ID" value="NZ_JACOMF010000049.1"/>
</dbReference>
<protein>
    <submittedName>
        <fullName evidence="1">Uncharacterized protein</fullName>
    </submittedName>
</protein>
<comment type="caution">
    <text evidence="1">The sequence shown here is derived from an EMBL/GenBank/DDBJ whole genome shotgun (WGS) entry which is preliminary data.</text>
</comment>
<sequence>MAELSGRAGGMPATMALLNEYQQRLDPRLLRAAGGDRVSRRQLAAVPR</sequence>
<evidence type="ECO:0000313" key="1">
    <source>
        <dbReference type="EMBL" id="MBC4018311.1"/>
    </source>
</evidence>